<dbReference type="EMBL" id="JAULUE010002054">
    <property type="protein sequence ID" value="KAK5894950.1"/>
    <property type="molecule type" value="Genomic_DNA"/>
</dbReference>
<accession>A0AAN8C0X6</accession>
<gene>
    <name evidence="1" type="ORF">CesoFtcFv8_011590</name>
</gene>
<dbReference type="Proteomes" id="UP001335648">
    <property type="component" value="Unassembled WGS sequence"/>
</dbReference>
<protein>
    <submittedName>
        <fullName evidence="1">Uncharacterized protein</fullName>
    </submittedName>
</protein>
<evidence type="ECO:0000313" key="2">
    <source>
        <dbReference type="Proteomes" id="UP001335648"/>
    </source>
</evidence>
<name>A0AAN8C0X6_9TELE</name>
<dbReference type="AlphaFoldDB" id="A0AAN8C0X6"/>
<keyword evidence="2" id="KW-1185">Reference proteome</keyword>
<evidence type="ECO:0000313" key="1">
    <source>
        <dbReference type="EMBL" id="KAK5894950.1"/>
    </source>
</evidence>
<proteinExistence type="predicted"/>
<organism evidence="1 2">
    <name type="scientific">Champsocephalus esox</name>
    <name type="common">pike icefish</name>
    <dbReference type="NCBI Taxonomy" id="159716"/>
    <lineage>
        <taxon>Eukaryota</taxon>
        <taxon>Metazoa</taxon>
        <taxon>Chordata</taxon>
        <taxon>Craniata</taxon>
        <taxon>Vertebrata</taxon>
        <taxon>Euteleostomi</taxon>
        <taxon>Actinopterygii</taxon>
        <taxon>Neopterygii</taxon>
        <taxon>Teleostei</taxon>
        <taxon>Neoteleostei</taxon>
        <taxon>Acanthomorphata</taxon>
        <taxon>Eupercaria</taxon>
        <taxon>Perciformes</taxon>
        <taxon>Notothenioidei</taxon>
        <taxon>Channichthyidae</taxon>
        <taxon>Champsocephalus</taxon>
    </lineage>
</organism>
<sequence>MAQASFCWAQTLDQALSSHVLPYWALGISYLGHPRQDLDSYNQDHHLLDLSKAREMAYFVFLVWALAQYFQGHSIPFEDLA</sequence>
<comment type="caution">
    <text evidence="1">The sequence shown here is derived from an EMBL/GenBank/DDBJ whole genome shotgun (WGS) entry which is preliminary data.</text>
</comment>
<reference evidence="1 2" key="1">
    <citation type="journal article" date="2023" name="Mol. Biol. Evol.">
        <title>Genomics of Secondarily Temperate Adaptation in the Only Non-Antarctic Icefish.</title>
        <authorList>
            <person name="Rivera-Colon A.G."/>
            <person name="Rayamajhi N."/>
            <person name="Minhas B.F."/>
            <person name="Madrigal G."/>
            <person name="Bilyk K.T."/>
            <person name="Yoon V."/>
            <person name="Hune M."/>
            <person name="Gregory S."/>
            <person name="Cheng C.H.C."/>
            <person name="Catchen J.M."/>
        </authorList>
    </citation>
    <scope>NUCLEOTIDE SEQUENCE [LARGE SCALE GENOMIC DNA]</scope>
    <source>
        <strain evidence="1">JC2023a</strain>
    </source>
</reference>